<gene>
    <name evidence="2" type="ORF">FIBSPDRAFT_863287</name>
    <name evidence="1" type="ORF">FIBSPDRAFT_879983</name>
</gene>
<evidence type="ECO:0000313" key="3">
    <source>
        <dbReference type="Proteomes" id="UP000076532"/>
    </source>
</evidence>
<dbReference type="Proteomes" id="UP000076532">
    <property type="component" value="Unassembled WGS sequence"/>
</dbReference>
<protein>
    <submittedName>
        <fullName evidence="2">Uncharacterized protein</fullName>
    </submittedName>
</protein>
<reference evidence="2 3" key="1">
    <citation type="journal article" date="2016" name="Mol. Biol. Evol.">
        <title>Comparative Genomics of Early-Diverging Mushroom-Forming Fungi Provides Insights into the Origins of Lignocellulose Decay Capabilities.</title>
        <authorList>
            <person name="Nagy L.G."/>
            <person name="Riley R."/>
            <person name="Tritt A."/>
            <person name="Adam C."/>
            <person name="Daum C."/>
            <person name="Floudas D."/>
            <person name="Sun H."/>
            <person name="Yadav J.S."/>
            <person name="Pangilinan J."/>
            <person name="Larsson K.H."/>
            <person name="Matsuura K."/>
            <person name="Barry K."/>
            <person name="Labutti K."/>
            <person name="Kuo R."/>
            <person name="Ohm R.A."/>
            <person name="Bhattacharya S.S."/>
            <person name="Shirouzu T."/>
            <person name="Yoshinaga Y."/>
            <person name="Martin F.M."/>
            <person name="Grigoriev I.V."/>
            <person name="Hibbett D.S."/>
        </authorList>
    </citation>
    <scope>NUCLEOTIDE SEQUENCE [LARGE SCALE GENOMIC DNA]</scope>
    <source>
        <strain evidence="2 3">CBS 109695</strain>
    </source>
</reference>
<organism evidence="2 3">
    <name type="scientific">Athelia psychrophila</name>
    <dbReference type="NCBI Taxonomy" id="1759441"/>
    <lineage>
        <taxon>Eukaryota</taxon>
        <taxon>Fungi</taxon>
        <taxon>Dikarya</taxon>
        <taxon>Basidiomycota</taxon>
        <taxon>Agaricomycotina</taxon>
        <taxon>Agaricomycetes</taxon>
        <taxon>Agaricomycetidae</taxon>
        <taxon>Atheliales</taxon>
        <taxon>Atheliaceae</taxon>
        <taxon>Athelia</taxon>
    </lineage>
</organism>
<name>A0A166HJL3_9AGAM</name>
<evidence type="ECO:0000313" key="1">
    <source>
        <dbReference type="EMBL" id="KZP02855.1"/>
    </source>
</evidence>
<dbReference type="EMBL" id="KV418268">
    <property type="protein sequence ID" value="KZP02855.1"/>
    <property type="molecule type" value="Genomic_DNA"/>
</dbReference>
<proteinExistence type="predicted"/>
<dbReference type="AlphaFoldDB" id="A0A166HJL3"/>
<dbReference type="EMBL" id="KV417568">
    <property type="protein sequence ID" value="KZP18929.1"/>
    <property type="molecule type" value="Genomic_DNA"/>
</dbReference>
<evidence type="ECO:0000313" key="2">
    <source>
        <dbReference type="EMBL" id="KZP18929.1"/>
    </source>
</evidence>
<accession>A0A166HJL3</accession>
<sequence>MSAYLFLHGNSCRCDGGCAFKPLKVRLGLPNNPATRYTSFLTSTIPHIQHLQLSITDTSYTFISRLISLSPTMPRTRAAPPPLQFILRPVCAGLGCCYICPRLESRHDCLAPKAEALDQ</sequence>
<keyword evidence="3" id="KW-1185">Reference proteome</keyword>